<evidence type="ECO:0008006" key="4">
    <source>
        <dbReference type="Google" id="ProtNLM"/>
    </source>
</evidence>
<reference evidence="2" key="1">
    <citation type="submission" date="2022-03" db="EMBL/GenBank/DDBJ databases">
        <title>Streptomyces 7R015 and 7R016 isolated from Barleria lupulina in Thailand.</title>
        <authorList>
            <person name="Kanchanasin P."/>
            <person name="Phongsopitanun W."/>
            <person name="Tanasupawat S."/>
        </authorList>
    </citation>
    <scope>NUCLEOTIDE SEQUENCE</scope>
    <source>
        <strain evidence="2">7R016</strain>
    </source>
</reference>
<evidence type="ECO:0000313" key="3">
    <source>
        <dbReference type="Proteomes" id="UP001165270"/>
    </source>
</evidence>
<keyword evidence="1" id="KW-1133">Transmembrane helix</keyword>
<protein>
    <recommendedName>
        <fullName evidence="4">Histidine kinase</fullName>
    </recommendedName>
</protein>
<feature type="transmembrane region" description="Helical" evidence="1">
    <location>
        <begin position="48"/>
        <end position="81"/>
    </location>
</feature>
<evidence type="ECO:0000256" key="1">
    <source>
        <dbReference type="SAM" id="Phobius"/>
    </source>
</evidence>
<keyword evidence="3" id="KW-1185">Reference proteome</keyword>
<sequence>MIVWQQLGTGARAVPKPVATPRIWAVAFAGALLLMPVLGLIGLTDRPVLALLALSLLAAALGLWAKFVAAPGTALLCWLFLNSFGVPPVGELSWAAERDLAWLSCLLTATVVGTASARVANARAAYRRITPATHPDPHQNPPQPR</sequence>
<name>A0ABS9XAS2_9ACTN</name>
<proteinExistence type="predicted"/>
<dbReference type="EMBL" id="JALDAX010000001">
    <property type="protein sequence ID" value="MCI3239095.1"/>
    <property type="molecule type" value="Genomic_DNA"/>
</dbReference>
<accession>A0ABS9XAS2</accession>
<dbReference type="Proteomes" id="UP001165270">
    <property type="component" value="Unassembled WGS sequence"/>
</dbReference>
<feature type="transmembrane region" description="Helical" evidence="1">
    <location>
        <begin position="101"/>
        <end position="120"/>
    </location>
</feature>
<dbReference type="RefSeq" id="WP_016431284.1">
    <property type="nucleotide sequence ID" value="NZ_JALDAX010000001.1"/>
</dbReference>
<organism evidence="2 3">
    <name type="scientific">Streptomyces spinosisporus</name>
    <dbReference type="NCBI Taxonomy" id="2927582"/>
    <lineage>
        <taxon>Bacteria</taxon>
        <taxon>Bacillati</taxon>
        <taxon>Actinomycetota</taxon>
        <taxon>Actinomycetes</taxon>
        <taxon>Kitasatosporales</taxon>
        <taxon>Streptomycetaceae</taxon>
        <taxon>Streptomyces</taxon>
    </lineage>
</organism>
<feature type="transmembrane region" description="Helical" evidence="1">
    <location>
        <begin position="23"/>
        <end position="41"/>
    </location>
</feature>
<comment type="caution">
    <text evidence="2">The sequence shown here is derived from an EMBL/GenBank/DDBJ whole genome shotgun (WGS) entry which is preliminary data.</text>
</comment>
<keyword evidence="1" id="KW-0812">Transmembrane</keyword>
<keyword evidence="1" id="KW-0472">Membrane</keyword>
<gene>
    <name evidence="2" type="ORF">MQN93_05080</name>
</gene>
<evidence type="ECO:0000313" key="2">
    <source>
        <dbReference type="EMBL" id="MCI3239095.1"/>
    </source>
</evidence>